<feature type="binding site" evidence="18">
    <location>
        <position position="740"/>
    </location>
    <ligand>
        <name>Ca(2+)</name>
        <dbReference type="ChEBI" id="CHEBI:29108"/>
        <label>5</label>
    </ligand>
</feature>
<dbReference type="PROSITE" id="PS50003">
    <property type="entry name" value="PH_DOMAIN"/>
    <property type="match status" value="1"/>
</dbReference>
<feature type="binding site" evidence="18">
    <location>
        <position position="435"/>
    </location>
    <ligand>
        <name>Ca(2+)</name>
        <dbReference type="ChEBI" id="CHEBI:29108"/>
        <label>3</label>
        <note>catalytic</note>
    </ligand>
</feature>
<dbReference type="OrthoDB" id="269822at2759"/>
<evidence type="ECO:0000256" key="20">
    <source>
        <dbReference type="RuleBase" id="RU361133"/>
    </source>
</evidence>
<dbReference type="CTD" id="113026"/>
<evidence type="ECO:0000256" key="10">
    <source>
        <dbReference type="ARBA" id="ARBA00022837"/>
    </source>
</evidence>
<dbReference type="GO" id="GO:0035556">
    <property type="term" value="P:intracellular signal transduction"/>
    <property type="evidence" value="ECO:0007669"/>
    <property type="project" value="InterPro"/>
</dbReference>
<feature type="active site" evidence="16">
    <location>
        <position position="401"/>
    </location>
</feature>
<dbReference type="Pfam" id="PF00387">
    <property type="entry name" value="PI-PLC-Y"/>
    <property type="match status" value="1"/>
</dbReference>
<keyword evidence="9 20" id="KW-0378">Hydrolase</keyword>
<dbReference type="SUPFAM" id="SSF49562">
    <property type="entry name" value="C2 domain (Calcium/lipid-binding domain, CaLB)"/>
    <property type="match status" value="1"/>
</dbReference>
<evidence type="ECO:0000256" key="18">
    <source>
        <dbReference type="PIRSR" id="PIRSR628391-3"/>
    </source>
</evidence>
<dbReference type="Pfam" id="PF00168">
    <property type="entry name" value="C2"/>
    <property type="match status" value="1"/>
</dbReference>
<dbReference type="PANTHER" id="PTHR10336:SF33">
    <property type="entry name" value="1-PHOSPHATIDYLINOSITOL 4,5-BISPHOSPHATE PHOSPHODIESTERASE DELTA-3"/>
    <property type="match status" value="1"/>
</dbReference>
<dbReference type="InterPro" id="IPR000909">
    <property type="entry name" value="PLipase_C_PInositol-sp_X_dom"/>
</dbReference>
<evidence type="ECO:0000256" key="17">
    <source>
        <dbReference type="PIRSR" id="PIRSR628391-2"/>
    </source>
</evidence>
<keyword evidence="13" id="KW-0472">Membrane</keyword>
<dbReference type="InterPro" id="IPR039504">
    <property type="entry name" value="PLC-delta3_EF-hand"/>
</dbReference>
<dbReference type="InterPro" id="IPR017946">
    <property type="entry name" value="PLC-like_Pdiesterase_TIM-brl"/>
</dbReference>
<feature type="binding site" evidence="17">
    <location>
        <position position="581"/>
    </location>
    <ligand>
        <name>substrate</name>
    </ligand>
</feature>
<sequence length="790" mass="91281">MICGKWKKSRSESHRRGRHRHHQQQPPPPQTEPPVPAQTYGGVAAAAAKLSGHRAFKKLGLTDDDDIKVMLRGSFFWKVKTHRPRKQRLYRLQEDGMTIWFETRFKKAYSQHVFSILHIESVREGYQSEGLRKYGGCFPEDQCFTIVFRGKRKNLDLAAISVNEAQQWVRGLKKLMARGEAMSQREKLEHWIHDMLHQADKNKDNKMSFKEIKNMLRMINIDMNDIYAYRLFKECDRSNNDRLEEYEIEEFCTRLMERPELKEIFHRYSGEDCVLSAEELREFLHDQGEEATIKRATDIIQTYELNERARQHNLMMLDGFMMYLLSSAGDVLNQNHTEIYQDMSQPLCHYFISSSHNTYLTDNQIGGASSTEAYIRALMKGCRCVELDCWEGSNGEPIIYHGHTLTSKILFRDVIESIRDYAFKHSSYPLILSLENHCGLEQQSTMARHMKAILGDMLLTQPLDGDVPKQLPSPEQLKWKILVKGKKLPEGKNELDRCNFSNPEEEMQDEEDDRAKDAIQISRELSDVVVYCQAVPFQSLSRALHNQQSNEMSSFSERKARKLIKESGNQFVRYNTRHLSRIYPQGLKVNSSNYNPQEMWNAGCQLVALNFQTPGAEMDLNDGRFSVNGSCGYVLKPAFLRNTQSSFDPEAPGRRAGQRPVALTIKVITAQQLPKLNKEKNSSIVDPFVRIEIYGVPVDCCKKQTEYQLNNGFNPRWNETLTFQVRIPELALVRFVVEDYDTTSANDFVGQFTLPLLSLREGYRHIHLLSKDGTSLSPATLFVHVRCKKM</sequence>
<dbReference type="SMART" id="SM00239">
    <property type="entry name" value="C2"/>
    <property type="match status" value="1"/>
</dbReference>
<dbReference type="EC" id="3.1.4.11" evidence="4 20"/>
<dbReference type="InterPro" id="IPR035892">
    <property type="entry name" value="C2_domain_sf"/>
</dbReference>
<evidence type="ECO:0000256" key="1">
    <source>
        <dbReference type="ARBA" id="ARBA00004170"/>
    </source>
</evidence>
<evidence type="ECO:0000256" key="15">
    <source>
        <dbReference type="ARBA" id="ARBA00023674"/>
    </source>
</evidence>
<feature type="glycosylation site" description="O-linked (GlcNAc) serine" evidence="19">
    <location>
        <position position="238"/>
    </location>
</feature>
<dbReference type="FunFam" id="3.20.20.190:FF:000022">
    <property type="entry name" value="Phosphoinositide phospholipase C"/>
    <property type="match status" value="1"/>
</dbReference>
<feature type="binding site" evidence="18">
    <location>
        <position position="739"/>
    </location>
    <ligand>
        <name>Ca(2+)</name>
        <dbReference type="ChEBI" id="CHEBI:29108"/>
        <label>5</label>
    </ligand>
</feature>
<keyword evidence="8" id="KW-0677">Repeat</keyword>
<dbReference type="Pfam" id="PF00388">
    <property type="entry name" value="PI-PLC-X"/>
    <property type="match status" value="1"/>
</dbReference>
<evidence type="ECO:0000256" key="6">
    <source>
        <dbReference type="ARBA" id="ARBA00022553"/>
    </source>
</evidence>
<dbReference type="Gene3D" id="1.10.238.10">
    <property type="entry name" value="EF-hand"/>
    <property type="match status" value="2"/>
</dbReference>
<dbReference type="AlphaFoldDB" id="A0A803T4T2"/>
<keyword evidence="12 20" id="KW-0443">Lipid metabolism</keyword>
<dbReference type="GO" id="GO:0016042">
    <property type="term" value="P:lipid catabolic process"/>
    <property type="evidence" value="ECO:0007669"/>
    <property type="project" value="UniProtKB-KW"/>
</dbReference>
<feature type="binding site" evidence="17">
    <location>
        <position position="484"/>
    </location>
    <ligand>
        <name>substrate</name>
    </ligand>
</feature>
<dbReference type="InterPro" id="IPR018247">
    <property type="entry name" value="EF_Hand_1_Ca_BS"/>
</dbReference>
<evidence type="ECO:0000256" key="14">
    <source>
        <dbReference type="ARBA" id="ARBA00023224"/>
    </source>
</evidence>
<dbReference type="CDD" id="cd08593">
    <property type="entry name" value="PI-PLCc_delta"/>
    <property type="match status" value="1"/>
</dbReference>
<feature type="region of interest" description="Disordered" evidence="21">
    <location>
        <begin position="493"/>
        <end position="512"/>
    </location>
</feature>
<evidence type="ECO:0000256" key="8">
    <source>
        <dbReference type="ARBA" id="ARBA00022737"/>
    </source>
</evidence>
<dbReference type="SMART" id="SM00233">
    <property type="entry name" value="PH"/>
    <property type="match status" value="1"/>
</dbReference>
<evidence type="ECO:0000256" key="2">
    <source>
        <dbReference type="ARBA" id="ARBA00004496"/>
    </source>
</evidence>
<dbReference type="InterPro" id="IPR000008">
    <property type="entry name" value="C2_dom"/>
</dbReference>
<protein>
    <recommendedName>
        <fullName evidence="4 20">Phosphoinositide phospholipase C</fullName>
        <ecNumber evidence="4 20">3.1.4.11</ecNumber>
    </recommendedName>
</protein>
<comment type="subcellular location">
    <subcellularLocation>
        <location evidence="3">Cleavage furrow</location>
    </subcellularLocation>
    <subcellularLocation>
        <location evidence="2">Cytoplasm</location>
    </subcellularLocation>
    <subcellularLocation>
        <location evidence="1">Membrane</location>
        <topology evidence="1">Peripheral membrane protein</topology>
    </subcellularLocation>
</comment>
<evidence type="ECO:0000256" key="13">
    <source>
        <dbReference type="ARBA" id="ARBA00023136"/>
    </source>
</evidence>
<feature type="compositionally biased region" description="Acidic residues" evidence="21">
    <location>
        <begin position="503"/>
        <end position="512"/>
    </location>
</feature>
<evidence type="ECO:0000256" key="12">
    <source>
        <dbReference type="ARBA" id="ARBA00023098"/>
    </source>
</evidence>
<keyword evidence="14" id="KW-0807">Transducer</keyword>
<keyword evidence="6" id="KW-0597">Phosphoprotein</keyword>
<feature type="binding site" evidence="17">
    <location>
        <position position="554"/>
    </location>
    <ligand>
        <name>substrate</name>
    </ligand>
</feature>
<dbReference type="SUPFAM" id="SSF47473">
    <property type="entry name" value="EF-hand"/>
    <property type="match status" value="1"/>
</dbReference>
<evidence type="ECO:0000259" key="22">
    <source>
        <dbReference type="PROSITE" id="PS50003"/>
    </source>
</evidence>
<reference evidence="26" key="3">
    <citation type="submission" date="2025-09" db="UniProtKB">
        <authorList>
            <consortium name="Ensembl"/>
        </authorList>
    </citation>
    <scope>IDENTIFICATION</scope>
</reference>
<comment type="catalytic activity">
    <reaction evidence="15">
        <text>a 1,2-diacyl-sn-glycero-3-phospho-(1D-myo-inositol-4,5-bisphosphate) + H2O = 1D-myo-inositol 1,4,5-trisphosphate + a 1,2-diacyl-sn-glycerol + H(+)</text>
        <dbReference type="Rhea" id="RHEA:33179"/>
        <dbReference type="ChEBI" id="CHEBI:15377"/>
        <dbReference type="ChEBI" id="CHEBI:15378"/>
        <dbReference type="ChEBI" id="CHEBI:17815"/>
        <dbReference type="ChEBI" id="CHEBI:58456"/>
        <dbReference type="ChEBI" id="CHEBI:203600"/>
        <dbReference type="EC" id="3.1.4.11"/>
    </reaction>
    <physiologicalReaction direction="left-to-right" evidence="15">
        <dbReference type="Rhea" id="RHEA:33180"/>
    </physiologicalReaction>
</comment>
<dbReference type="PROSITE" id="PS50008">
    <property type="entry name" value="PIPLC_Y_DOMAIN"/>
    <property type="match status" value="1"/>
</dbReference>
<evidence type="ECO:0000256" key="7">
    <source>
        <dbReference type="ARBA" id="ARBA00022723"/>
    </source>
</evidence>
<keyword evidence="5" id="KW-0963">Cytoplasm</keyword>
<dbReference type="PRINTS" id="PR00390">
    <property type="entry name" value="PHPHLIPASEC"/>
</dbReference>
<evidence type="ECO:0000256" key="21">
    <source>
        <dbReference type="SAM" id="MobiDB-lite"/>
    </source>
</evidence>
<dbReference type="SMART" id="SM00148">
    <property type="entry name" value="PLCXc"/>
    <property type="match status" value="1"/>
</dbReference>
<dbReference type="GO" id="GO:0005737">
    <property type="term" value="C:cytoplasm"/>
    <property type="evidence" value="ECO:0007669"/>
    <property type="project" value="UniProtKB-SubCell"/>
</dbReference>
<evidence type="ECO:0000313" key="26">
    <source>
        <dbReference type="Ensembl" id="ENSACAP00000030222.1"/>
    </source>
</evidence>
<evidence type="ECO:0000256" key="4">
    <source>
        <dbReference type="ARBA" id="ARBA00012368"/>
    </source>
</evidence>
<evidence type="ECO:0000256" key="16">
    <source>
        <dbReference type="PIRSR" id="PIRSR628391-1"/>
    </source>
</evidence>
<dbReference type="GO" id="GO:0004435">
    <property type="term" value="F:phosphatidylinositol-4,5-bisphosphate phospholipase C activity"/>
    <property type="evidence" value="ECO:0007669"/>
    <property type="project" value="UniProtKB-EC"/>
</dbReference>
<feature type="binding site" evidence="18">
    <location>
        <position position="686"/>
    </location>
    <ligand>
        <name>Ca(2+)</name>
        <dbReference type="ChEBI" id="CHEBI:29108"/>
        <label>4</label>
    </ligand>
</feature>
<dbReference type="InterPro" id="IPR001711">
    <property type="entry name" value="PLipase_C_Pinositol-sp_Y"/>
</dbReference>
<evidence type="ECO:0000256" key="9">
    <source>
        <dbReference type="ARBA" id="ARBA00022801"/>
    </source>
</evidence>
<evidence type="ECO:0000256" key="19">
    <source>
        <dbReference type="PIRSR" id="PIRSR628391-4"/>
    </source>
</evidence>
<dbReference type="FunFam" id="1.10.238.10:FF:000005">
    <property type="entry name" value="Phosphoinositide phospholipase C"/>
    <property type="match status" value="1"/>
</dbReference>
<evidence type="ECO:0000259" key="25">
    <source>
        <dbReference type="PROSITE" id="PS50222"/>
    </source>
</evidence>
<keyword evidence="27" id="KW-1185">Reference proteome</keyword>
<reference evidence="26 27" key="1">
    <citation type="submission" date="2009-12" db="EMBL/GenBank/DDBJ databases">
        <title>The Genome Sequence of Anolis carolinensis (Green Anole Lizard).</title>
        <authorList>
            <consortium name="The Genome Sequencing Platform"/>
            <person name="Di Palma F."/>
            <person name="Alfoldi J."/>
            <person name="Heiman D."/>
            <person name="Young S."/>
            <person name="Grabherr M."/>
            <person name="Johnson J."/>
            <person name="Lander E.S."/>
            <person name="Lindblad-Toh K."/>
        </authorList>
    </citation>
    <scope>NUCLEOTIDE SEQUENCE [LARGE SCALE GENOMIC DNA]</scope>
    <source>
        <strain evidence="26 27">JBL SC #1</strain>
    </source>
</reference>
<evidence type="ECO:0000256" key="11">
    <source>
        <dbReference type="ARBA" id="ARBA00022963"/>
    </source>
</evidence>
<dbReference type="InterPro" id="IPR028391">
    <property type="entry name" value="PLC-delta1_cat"/>
</dbReference>
<dbReference type="Ensembl" id="ENSACAT00000038337.1">
    <property type="protein sequence ID" value="ENSACAP00000030222.1"/>
    <property type="gene ID" value="ENSACAG00000007219.4"/>
</dbReference>
<dbReference type="GO" id="GO:0032154">
    <property type="term" value="C:cleavage furrow"/>
    <property type="evidence" value="ECO:0007669"/>
    <property type="project" value="UniProtKB-SubCell"/>
</dbReference>
<evidence type="ECO:0000256" key="5">
    <source>
        <dbReference type="ARBA" id="ARBA00022490"/>
    </source>
</evidence>
<feature type="binding site" evidence="18">
    <location>
        <position position="684"/>
    </location>
    <ligand>
        <name>Ca(2+)</name>
        <dbReference type="ChEBI" id="CHEBI:29108"/>
        <label>4</label>
    </ligand>
</feature>
<feature type="domain" description="PI-PLC Y-box" evidence="24">
    <location>
        <begin position="525"/>
        <end position="641"/>
    </location>
</feature>
<feature type="binding site" evidence="18">
    <location>
        <position position="386"/>
    </location>
    <ligand>
        <name>Ca(2+)</name>
        <dbReference type="ChEBI" id="CHEBI:29108"/>
        <label>3</label>
        <note>catalytic</note>
    </ligand>
</feature>
<keyword evidence="19" id="KW-0325">Glycoprotein</keyword>
<dbReference type="InterPro" id="IPR011992">
    <property type="entry name" value="EF-hand-dom_pair"/>
</dbReference>
<dbReference type="PANTHER" id="PTHR10336">
    <property type="entry name" value="PHOSPHOINOSITIDE-SPECIFIC PHOSPHOLIPASE C FAMILY PROTEIN"/>
    <property type="match status" value="1"/>
</dbReference>
<dbReference type="PROSITE" id="PS50004">
    <property type="entry name" value="C2"/>
    <property type="match status" value="1"/>
</dbReference>
<evidence type="ECO:0000313" key="27">
    <source>
        <dbReference type="Proteomes" id="UP000001646"/>
    </source>
</evidence>
<comment type="cofactor">
    <cofactor evidence="18">
        <name>Ca(2+)</name>
        <dbReference type="ChEBI" id="CHEBI:29108"/>
    </cofactor>
    <text evidence="18">Binds 3 Ca(2+) ions per subunit. Two of the Ca(2+) ions are bound to the C2 domain.</text>
</comment>
<dbReference type="PROSITE" id="PS50007">
    <property type="entry name" value="PIPLC_X_DOMAIN"/>
    <property type="match status" value="1"/>
</dbReference>
<dbReference type="CDD" id="cd13363">
    <property type="entry name" value="PH_PLC_delta"/>
    <property type="match status" value="1"/>
</dbReference>
<dbReference type="Gene3D" id="2.60.40.150">
    <property type="entry name" value="C2 domain"/>
    <property type="match status" value="1"/>
</dbReference>
<feature type="binding site" evidence="17">
    <location>
        <position position="486"/>
    </location>
    <ligand>
        <name>substrate</name>
    </ligand>
</feature>
<dbReference type="InterPro" id="IPR002048">
    <property type="entry name" value="EF_hand_dom"/>
</dbReference>
<dbReference type="GO" id="GO:0005509">
    <property type="term" value="F:calcium ion binding"/>
    <property type="evidence" value="ECO:0007669"/>
    <property type="project" value="InterPro"/>
</dbReference>
<dbReference type="Gene3D" id="3.20.20.190">
    <property type="entry name" value="Phosphatidylinositol (PI) phosphodiesterase"/>
    <property type="match status" value="1"/>
</dbReference>
<keyword evidence="7 18" id="KW-0479">Metal-binding</keyword>
<dbReference type="InterPro" id="IPR011993">
    <property type="entry name" value="PH-like_dom_sf"/>
</dbReference>
<feature type="compositionally biased region" description="Pro residues" evidence="21">
    <location>
        <begin position="25"/>
        <end position="36"/>
    </location>
</feature>
<dbReference type="PROSITE" id="PS50222">
    <property type="entry name" value="EF_HAND_2"/>
    <property type="match status" value="1"/>
</dbReference>
<dbReference type="Bgee" id="ENSACAG00000007219">
    <property type="expression patterns" value="Expressed in skeletal muscle tissue and 12 other cell types or tissues"/>
</dbReference>
<dbReference type="PROSITE" id="PS00018">
    <property type="entry name" value="EF_HAND_1"/>
    <property type="match status" value="2"/>
</dbReference>
<reference evidence="26" key="2">
    <citation type="submission" date="2025-08" db="UniProtKB">
        <authorList>
            <consortium name="Ensembl"/>
        </authorList>
    </citation>
    <scope>IDENTIFICATION</scope>
</reference>
<evidence type="ECO:0000259" key="23">
    <source>
        <dbReference type="PROSITE" id="PS50004"/>
    </source>
</evidence>
<dbReference type="FunFam" id="2.30.29.30:FF:000088">
    <property type="entry name" value="Phosphoinositide phospholipase C"/>
    <property type="match status" value="1"/>
</dbReference>
<name>A0A803T4T2_ANOCA</name>
<feature type="binding site" evidence="18">
    <location>
        <position position="741"/>
    </location>
    <ligand>
        <name>Ca(2+)</name>
        <dbReference type="ChEBI" id="CHEBI:29108"/>
        <label>5</label>
    </ligand>
</feature>
<dbReference type="InterPro" id="IPR001849">
    <property type="entry name" value="PH_domain"/>
</dbReference>
<proteinExistence type="predicted"/>
<gene>
    <name evidence="26" type="primary">PLCD3</name>
</gene>
<evidence type="ECO:0000256" key="3">
    <source>
        <dbReference type="ARBA" id="ARBA00004626"/>
    </source>
</evidence>
<feature type="region of interest" description="Disordered" evidence="21">
    <location>
        <begin position="1"/>
        <end position="38"/>
    </location>
</feature>
<feature type="active site" evidence="16">
    <location>
        <position position="356"/>
    </location>
</feature>
<dbReference type="InterPro" id="IPR001192">
    <property type="entry name" value="PI-PLC_fam"/>
</dbReference>
<feature type="domain" description="PH" evidence="22">
    <location>
        <begin position="68"/>
        <end position="177"/>
    </location>
</feature>
<dbReference type="Proteomes" id="UP000001646">
    <property type="component" value="Chromosome 6"/>
</dbReference>
<feature type="binding site" evidence="18">
    <location>
        <position position="357"/>
    </location>
    <ligand>
        <name>Ca(2+)</name>
        <dbReference type="ChEBI" id="CHEBI:29108"/>
        <label>3</label>
        <note>catalytic</note>
    </ligand>
</feature>
<dbReference type="Gene3D" id="2.30.29.30">
    <property type="entry name" value="Pleckstrin-homology domain (PH domain)/Phosphotyrosine-binding domain (PTB)"/>
    <property type="match status" value="1"/>
</dbReference>
<evidence type="ECO:0000259" key="24">
    <source>
        <dbReference type="PROSITE" id="PS50008"/>
    </source>
</evidence>
<dbReference type="Pfam" id="PF14788">
    <property type="entry name" value="EF-hand_10"/>
    <property type="match status" value="1"/>
</dbReference>
<feature type="domain" description="C2" evidence="23">
    <location>
        <begin position="641"/>
        <end position="770"/>
    </location>
</feature>
<dbReference type="CDD" id="cd00275">
    <property type="entry name" value="C2_PLC_like"/>
    <property type="match status" value="1"/>
</dbReference>
<accession>A0A803T4T2</accession>
<dbReference type="CDD" id="cd16218">
    <property type="entry name" value="EFh_PI-PLCdelta3"/>
    <property type="match status" value="1"/>
</dbReference>
<dbReference type="SUPFAM" id="SSF50729">
    <property type="entry name" value="PH domain-like"/>
    <property type="match status" value="1"/>
</dbReference>
<feature type="binding site" evidence="18">
    <location>
        <position position="388"/>
    </location>
    <ligand>
        <name>Ca(2+)</name>
        <dbReference type="ChEBI" id="CHEBI:29108"/>
        <label>3</label>
        <note>catalytic</note>
    </ligand>
</feature>
<organism evidence="26 27">
    <name type="scientific">Anolis carolinensis</name>
    <name type="common">Green anole</name>
    <name type="synonym">American chameleon</name>
    <dbReference type="NCBI Taxonomy" id="28377"/>
    <lineage>
        <taxon>Eukaryota</taxon>
        <taxon>Metazoa</taxon>
        <taxon>Chordata</taxon>
        <taxon>Craniata</taxon>
        <taxon>Vertebrata</taxon>
        <taxon>Euteleostomi</taxon>
        <taxon>Lepidosauria</taxon>
        <taxon>Squamata</taxon>
        <taxon>Bifurcata</taxon>
        <taxon>Unidentata</taxon>
        <taxon>Episquamata</taxon>
        <taxon>Toxicofera</taxon>
        <taxon>Iguania</taxon>
        <taxon>Dactyloidae</taxon>
        <taxon>Anolis</taxon>
    </lineage>
</organism>
<feature type="binding site" evidence="18">
    <location>
        <position position="710"/>
    </location>
    <ligand>
        <name>Ca(2+)</name>
        <dbReference type="ChEBI" id="CHEBI:29108"/>
        <label>4</label>
    </ligand>
</feature>
<dbReference type="SMART" id="SM00149">
    <property type="entry name" value="PLCYc"/>
    <property type="match status" value="1"/>
</dbReference>
<dbReference type="FunFam" id="1.10.238.10:FF:000071">
    <property type="entry name" value="Phosphoinositide phospholipase C"/>
    <property type="match status" value="1"/>
</dbReference>
<keyword evidence="10 18" id="KW-0106">Calcium</keyword>
<dbReference type="GeneID" id="100559401"/>
<keyword evidence="11 20" id="KW-0442">Lipid degradation</keyword>
<dbReference type="FunFam" id="2.60.40.150:FF:000058">
    <property type="entry name" value="Phosphoinositide phospholipase C"/>
    <property type="match status" value="1"/>
</dbReference>
<dbReference type="GeneTree" id="ENSGT00940000156993"/>
<dbReference type="SMART" id="SM00054">
    <property type="entry name" value="EFh"/>
    <property type="match status" value="2"/>
</dbReference>
<dbReference type="SUPFAM" id="SSF51695">
    <property type="entry name" value="PLC-like phosphodiesterases"/>
    <property type="match status" value="1"/>
</dbReference>
<feature type="domain" description="EF-hand" evidence="25">
    <location>
        <begin position="187"/>
        <end position="222"/>
    </location>
</feature>
<dbReference type="RefSeq" id="XP_016850020.1">
    <property type="nucleotide sequence ID" value="XM_016994531.2"/>
</dbReference>